<dbReference type="GO" id="GO:0005634">
    <property type="term" value="C:nucleus"/>
    <property type="evidence" value="ECO:0007669"/>
    <property type="project" value="UniProtKB-SubCell"/>
</dbReference>
<sequence length="304" mass="33571">MDRHHETLDPDAAVPSDFQRIYIGSLDYFAKPADVETLLVDANLETFQKIHISIDPISGRNPGYCFVEFSSPQEASHALNALAGKSVLGRVVKLGPCVPKGHARSSRGDGRSANSEPVFQRWGDWKGADEDAQERQTYVSRARGWNPPSEQIEGQQGPYAALNRLQSHTNKDGTRIRIDGLDKMMNQEHNDSEIRSLLAGFEVVAIGKRVIPYSLRSTPGNHHHCYVDLASHTEADRAVKELNGAAMNGGAIRVSIARDGRGSNQHGSHQQPGRAGQNDYRVREERSTSRDIMQKSNWRNVGGA</sequence>
<dbReference type="Gene3D" id="3.30.70.330">
    <property type="match status" value="2"/>
</dbReference>
<dbReference type="Proteomes" id="UP001303160">
    <property type="component" value="Unassembled WGS sequence"/>
</dbReference>
<reference evidence="9" key="1">
    <citation type="journal article" date="2023" name="Mol. Phylogenet. Evol.">
        <title>Genome-scale phylogeny and comparative genomics of the fungal order Sordariales.</title>
        <authorList>
            <person name="Hensen N."/>
            <person name="Bonometti L."/>
            <person name="Westerberg I."/>
            <person name="Brannstrom I.O."/>
            <person name="Guillou S."/>
            <person name="Cros-Aarteil S."/>
            <person name="Calhoun S."/>
            <person name="Haridas S."/>
            <person name="Kuo A."/>
            <person name="Mondo S."/>
            <person name="Pangilinan J."/>
            <person name="Riley R."/>
            <person name="LaButti K."/>
            <person name="Andreopoulos B."/>
            <person name="Lipzen A."/>
            <person name="Chen C."/>
            <person name="Yan M."/>
            <person name="Daum C."/>
            <person name="Ng V."/>
            <person name="Clum A."/>
            <person name="Steindorff A."/>
            <person name="Ohm R.A."/>
            <person name="Martin F."/>
            <person name="Silar P."/>
            <person name="Natvig D.O."/>
            <person name="Lalanne C."/>
            <person name="Gautier V."/>
            <person name="Ament-Velasquez S.L."/>
            <person name="Kruys A."/>
            <person name="Hutchinson M.I."/>
            <person name="Powell A.J."/>
            <person name="Barry K."/>
            <person name="Miller A.N."/>
            <person name="Grigoriev I.V."/>
            <person name="Debuchy R."/>
            <person name="Gladieux P."/>
            <person name="Hiltunen Thoren M."/>
            <person name="Johannesson H."/>
        </authorList>
    </citation>
    <scope>NUCLEOTIDE SEQUENCE</scope>
    <source>
        <strain evidence="9">CBS 315.58</strain>
    </source>
</reference>
<evidence type="ECO:0000313" key="9">
    <source>
        <dbReference type="EMBL" id="KAK4195043.1"/>
    </source>
</evidence>
<gene>
    <name evidence="9" type="ORF">QBC40DRAFT_237390</name>
</gene>
<feature type="domain" description="RRM" evidence="8">
    <location>
        <begin position="174"/>
        <end position="259"/>
    </location>
</feature>
<keyword evidence="10" id="KW-1185">Reference proteome</keyword>
<evidence type="ECO:0000256" key="4">
    <source>
        <dbReference type="ARBA" id="ARBA00022884"/>
    </source>
</evidence>
<evidence type="ECO:0000259" key="8">
    <source>
        <dbReference type="PROSITE" id="PS50102"/>
    </source>
</evidence>
<proteinExistence type="predicted"/>
<comment type="caution">
    <text evidence="9">The sequence shown here is derived from an EMBL/GenBank/DDBJ whole genome shotgun (WGS) entry which is preliminary data.</text>
</comment>
<evidence type="ECO:0000256" key="7">
    <source>
        <dbReference type="SAM" id="MobiDB-lite"/>
    </source>
</evidence>
<feature type="compositionally biased region" description="Polar residues" evidence="7">
    <location>
        <begin position="262"/>
        <end position="271"/>
    </location>
</feature>
<dbReference type="GO" id="GO:0006397">
    <property type="term" value="P:mRNA processing"/>
    <property type="evidence" value="ECO:0007669"/>
    <property type="project" value="UniProtKB-KW"/>
</dbReference>
<reference evidence="9" key="2">
    <citation type="submission" date="2023-05" db="EMBL/GenBank/DDBJ databases">
        <authorList>
            <consortium name="Lawrence Berkeley National Laboratory"/>
            <person name="Steindorff A."/>
            <person name="Hensen N."/>
            <person name="Bonometti L."/>
            <person name="Westerberg I."/>
            <person name="Brannstrom I.O."/>
            <person name="Guillou S."/>
            <person name="Cros-Aarteil S."/>
            <person name="Calhoun S."/>
            <person name="Haridas S."/>
            <person name="Kuo A."/>
            <person name="Mondo S."/>
            <person name="Pangilinan J."/>
            <person name="Riley R."/>
            <person name="Labutti K."/>
            <person name="Andreopoulos B."/>
            <person name="Lipzen A."/>
            <person name="Chen C."/>
            <person name="Yanf M."/>
            <person name="Daum C."/>
            <person name="Ng V."/>
            <person name="Clum A."/>
            <person name="Ohm R."/>
            <person name="Martin F."/>
            <person name="Silar P."/>
            <person name="Natvig D."/>
            <person name="Lalanne C."/>
            <person name="Gautier V."/>
            <person name="Ament-Velasquez S.L."/>
            <person name="Kruys A."/>
            <person name="Hutchinson M.I."/>
            <person name="Powell A.J."/>
            <person name="Barry K."/>
            <person name="Miller A.N."/>
            <person name="Grigoriev I.V."/>
            <person name="Debuchy R."/>
            <person name="Gladieux P."/>
            <person name="Thoren M.H."/>
            <person name="Johannesson H."/>
        </authorList>
    </citation>
    <scope>NUCLEOTIDE SEQUENCE</scope>
    <source>
        <strain evidence="9">CBS 315.58</strain>
    </source>
</reference>
<protein>
    <recommendedName>
        <fullName evidence="8">RRM domain-containing protein</fullName>
    </recommendedName>
</protein>
<dbReference type="PANTHER" id="PTHR23003">
    <property type="entry name" value="RNA RECOGNITION MOTIF RRM DOMAIN CONTAINING PROTEIN"/>
    <property type="match status" value="1"/>
</dbReference>
<organism evidence="9 10">
    <name type="scientific">Triangularia verruculosa</name>
    <dbReference type="NCBI Taxonomy" id="2587418"/>
    <lineage>
        <taxon>Eukaryota</taxon>
        <taxon>Fungi</taxon>
        <taxon>Dikarya</taxon>
        <taxon>Ascomycota</taxon>
        <taxon>Pezizomycotina</taxon>
        <taxon>Sordariomycetes</taxon>
        <taxon>Sordariomycetidae</taxon>
        <taxon>Sordariales</taxon>
        <taxon>Podosporaceae</taxon>
        <taxon>Triangularia</taxon>
    </lineage>
</organism>
<evidence type="ECO:0000256" key="6">
    <source>
        <dbReference type="PROSITE-ProRule" id="PRU00176"/>
    </source>
</evidence>
<dbReference type="GO" id="GO:0003729">
    <property type="term" value="F:mRNA binding"/>
    <property type="evidence" value="ECO:0007669"/>
    <property type="project" value="TreeGrafter"/>
</dbReference>
<name>A0AAN6X7T7_9PEZI</name>
<feature type="region of interest" description="Disordered" evidence="7">
    <location>
        <begin position="259"/>
        <end position="290"/>
    </location>
</feature>
<evidence type="ECO:0000256" key="5">
    <source>
        <dbReference type="ARBA" id="ARBA00023242"/>
    </source>
</evidence>
<feature type="compositionally biased region" description="Basic and acidic residues" evidence="7">
    <location>
        <begin position="280"/>
        <end position="290"/>
    </location>
</feature>
<dbReference type="InterPro" id="IPR000504">
    <property type="entry name" value="RRM_dom"/>
</dbReference>
<feature type="domain" description="RRM" evidence="8">
    <location>
        <begin position="19"/>
        <end position="99"/>
    </location>
</feature>
<evidence type="ECO:0000256" key="1">
    <source>
        <dbReference type="ARBA" id="ARBA00004123"/>
    </source>
</evidence>
<comment type="subcellular location">
    <subcellularLocation>
        <location evidence="1">Nucleus</location>
    </subcellularLocation>
</comment>
<keyword evidence="5" id="KW-0539">Nucleus</keyword>
<dbReference type="SUPFAM" id="SSF54928">
    <property type="entry name" value="RNA-binding domain, RBD"/>
    <property type="match status" value="1"/>
</dbReference>
<dbReference type="PROSITE" id="PS50102">
    <property type="entry name" value="RRM"/>
    <property type="match status" value="2"/>
</dbReference>
<keyword evidence="3" id="KW-0677">Repeat</keyword>
<dbReference type="AlphaFoldDB" id="A0AAN6X7T7"/>
<dbReference type="SMART" id="SM00360">
    <property type="entry name" value="RRM"/>
    <property type="match status" value="2"/>
</dbReference>
<dbReference type="InterPro" id="IPR035979">
    <property type="entry name" value="RBD_domain_sf"/>
</dbReference>
<dbReference type="InterPro" id="IPR050374">
    <property type="entry name" value="RRT5_SRSF_SR"/>
</dbReference>
<keyword evidence="4 6" id="KW-0694">RNA-binding</keyword>
<dbReference type="GO" id="GO:0005737">
    <property type="term" value="C:cytoplasm"/>
    <property type="evidence" value="ECO:0007669"/>
    <property type="project" value="TreeGrafter"/>
</dbReference>
<evidence type="ECO:0000313" key="10">
    <source>
        <dbReference type="Proteomes" id="UP001303160"/>
    </source>
</evidence>
<dbReference type="PANTHER" id="PTHR23003:SF62">
    <property type="entry name" value="SERINE_ARGININE (SR)-TYPE SHUTTLING MRNA BINDING PROTEIN NPL3"/>
    <property type="match status" value="1"/>
</dbReference>
<evidence type="ECO:0000256" key="2">
    <source>
        <dbReference type="ARBA" id="ARBA00022664"/>
    </source>
</evidence>
<dbReference type="Pfam" id="PF00076">
    <property type="entry name" value="RRM_1"/>
    <property type="match status" value="1"/>
</dbReference>
<dbReference type="EMBL" id="MU864028">
    <property type="protein sequence ID" value="KAK4195043.1"/>
    <property type="molecule type" value="Genomic_DNA"/>
</dbReference>
<accession>A0AAN6X7T7</accession>
<keyword evidence="2" id="KW-0507">mRNA processing</keyword>
<evidence type="ECO:0000256" key="3">
    <source>
        <dbReference type="ARBA" id="ARBA00022737"/>
    </source>
</evidence>
<dbReference type="InterPro" id="IPR012677">
    <property type="entry name" value="Nucleotide-bd_a/b_plait_sf"/>
</dbReference>